<evidence type="ECO:0000313" key="3">
    <source>
        <dbReference type="Proteomes" id="UP000789375"/>
    </source>
</evidence>
<comment type="caution">
    <text evidence="2">The sequence shown here is derived from an EMBL/GenBank/DDBJ whole genome shotgun (WGS) entry which is preliminary data.</text>
</comment>
<evidence type="ECO:0000256" key="1">
    <source>
        <dbReference type="SAM" id="MobiDB-lite"/>
    </source>
</evidence>
<accession>A0A9N9NIT2</accession>
<keyword evidence="3" id="KW-1185">Reference proteome</keyword>
<proteinExistence type="predicted"/>
<sequence length="55" mass="6040">MGDNYAIGNTESEDDGPESDYESKSIPEANSLKSQPDPQKSQTIEMDFMLAEIDA</sequence>
<reference evidence="2" key="1">
    <citation type="submission" date="2021-06" db="EMBL/GenBank/DDBJ databases">
        <authorList>
            <person name="Kallberg Y."/>
            <person name="Tangrot J."/>
            <person name="Rosling A."/>
        </authorList>
    </citation>
    <scope>NUCLEOTIDE SEQUENCE</scope>
    <source>
        <strain evidence="2">87-6 pot B 2015</strain>
    </source>
</reference>
<feature type="non-terminal residue" evidence="2">
    <location>
        <position position="55"/>
    </location>
</feature>
<protein>
    <submittedName>
        <fullName evidence="2">2526_t:CDS:1</fullName>
    </submittedName>
</protein>
<dbReference type="AlphaFoldDB" id="A0A9N9NIT2"/>
<evidence type="ECO:0000313" key="2">
    <source>
        <dbReference type="EMBL" id="CAG8734226.1"/>
    </source>
</evidence>
<dbReference type="EMBL" id="CAJVPP010018013">
    <property type="protein sequence ID" value="CAG8734226.1"/>
    <property type="molecule type" value="Genomic_DNA"/>
</dbReference>
<feature type="compositionally biased region" description="Polar residues" evidence="1">
    <location>
        <begin position="31"/>
        <end position="42"/>
    </location>
</feature>
<feature type="compositionally biased region" description="Acidic residues" evidence="1">
    <location>
        <begin position="11"/>
        <end position="20"/>
    </location>
</feature>
<name>A0A9N9NIT2_FUNMO</name>
<feature type="region of interest" description="Disordered" evidence="1">
    <location>
        <begin position="1"/>
        <end position="42"/>
    </location>
</feature>
<dbReference type="Proteomes" id="UP000789375">
    <property type="component" value="Unassembled WGS sequence"/>
</dbReference>
<gene>
    <name evidence="2" type="ORF">FMOSSE_LOCUS15802</name>
</gene>
<organism evidence="2 3">
    <name type="scientific">Funneliformis mosseae</name>
    <name type="common">Endomycorrhizal fungus</name>
    <name type="synonym">Glomus mosseae</name>
    <dbReference type="NCBI Taxonomy" id="27381"/>
    <lineage>
        <taxon>Eukaryota</taxon>
        <taxon>Fungi</taxon>
        <taxon>Fungi incertae sedis</taxon>
        <taxon>Mucoromycota</taxon>
        <taxon>Glomeromycotina</taxon>
        <taxon>Glomeromycetes</taxon>
        <taxon>Glomerales</taxon>
        <taxon>Glomeraceae</taxon>
        <taxon>Funneliformis</taxon>
    </lineage>
</organism>